<evidence type="ECO:0000313" key="2">
    <source>
        <dbReference type="Proteomes" id="UP000000486"/>
    </source>
</evidence>
<dbReference type="PATRIC" id="fig|1030009.3.peg.2918"/>
<accession>A0A0E0V012</accession>
<protein>
    <submittedName>
        <fullName evidence="1">Uncharacterized protein</fullName>
    </submittedName>
</protein>
<dbReference type="AlphaFoldDB" id="A0A0E0V012"/>
<sequence>MFLIKVEWDYIEEDILEMKKKSVKALGVIIFLENDIQYR</sequence>
<dbReference type="EMBL" id="CP002816">
    <property type="protein sequence ID" value="AEH93934.1"/>
    <property type="molecule type" value="Genomic_DNA"/>
</dbReference>
<dbReference type="Proteomes" id="UP000000486">
    <property type="component" value="Chromosome"/>
</dbReference>
<proteinExistence type="predicted"/>
<name>A0A0E0V012_LISMM</name>
<dbReference type="HOGENOM" id="CLU_3312224_0_0_9"/>
<gene>
    <name evidence="1" type="ordered locus">LMM7_2929</name>
</gene>
<organism evidence="1 2">
    <name type="scientific">Listeria monocytogenes serotype 4a (strain M7)</name>
    <dbReference type="NCBI Taxonomy" id="1030009"/>
    <lineage>
        <taxon>Bacteria</taxon>
        <taxon>Bacillati</taxon>
        <taxon>Bacillota</taxon>
        <taxon>Bacilli</taxon>
        <taxon>Bacillales</taxon>
        <taxon>Listeriaceae</taxon>
        <taxon>Listeria</taxon>
    </lineage>
</organism>
<dbReference type="KEGG" id="lmq:LMM7_2929"/>
<reference evidence="1 2" key="1">
    <citation type="journal article" date="2011" name="J. Bacteriol.">
        <title>Genome sequence of the nonpathogenic Listeria monocytogenes serovar 4a strain M7.</title>
        <authorList>
            <person name="Chen J."/>
            <person name="Xia Y."/>
            <person name="Cheng C."/>
            <person name="Fang C."/>
            <person name="Shan Y."/>
            <person name="Jin G."/>
            <person name="Fang W."/>
        </authorList>
    </citation>
    <scope>NUCLEOTIDE SEQUENCE [LARGE SCALE GENOMIC DNA]</scope>
    <source>
        <strain evidence="1 2">M7</strain>
    </source>
</reference>
<evidence type="ECO:0000313" key="1">
    <source>
        <dbReference type="EMBL" id="AEH93934.1"/>
    </source>
</evidence>